<dbReference type="SMART" id="SM00849">
    <property type="entry name" value="Lactamase_B"/>
    <property type="match status" value="1"/>
</dbReference>
<protein>
    <submittedName>
        <fullName evidence="2">MBL fold metallo-hydrolase</fullName>
    </submittedName>
</protein>
<dbReference type="PANTHER" id="PTHR23131">
    <property type="entry name" value="ENDORIBONUCLEASE LACTB2"/>
    <property type="match status" value="1"/>
</dbReference>
<evidence type="ECO:0000313" key="3">
    <source>
        <dbReference type="Proteomes" id="UP000185696"/>
    </source>
</evidence>
<sequence length="338" mass="37352">MADQAWTEPGAFEVGKGVWRIPLPLPTDGLRAVNVYAIEADDGLVLIDSGWALDVAREVFERALGGIGRDFGDISRFLVTHVHRDHYTLAITLRREFGSRVALGIGEQPSLRRIMTGRMDGQARQMVRWGAAPLMSLWADELGVRTDRSRARSIFEEPDEWIDGLTKVEVGDRTLVAVPTPGHTQGHVVFVDEQAGVLFAGDHVLPHITPSIGFESEPARLPLGDYLDSLNLLRTYPDLRLLPAHGPVAPSVHARVDELLAHHEERLDATEQAVRDGAGTAYEAAQRLGWTRRQRRFDELDLFNQTLAAGETAAHLDVLVVRGRLRSSTVDGVVEYSV</sequence>
<dbReference type="OrthoDB" id="2971563at2"/>
<keyword evidence="2" id="KW-0378">Hydrolase</keyword>
<feature type="domain" description="Metallo-beta-lactamase" evidence="1">
    <location>
        <begin position="32"/>
        <end position="245"/>
    </location>
</feature>
<reference evidence="2 3" key="1">
    <citation type="submission" date="2016-12" db="EMBL/GenBank/DDBJ databases">
        <title>The draft genome sequence of Actinophytocola xinjiangensis.</title>
        <authorList>
            <person name="Wang W."/>
            <person name="Yuan L."/>
        </authorList>
    </citation>
    <scope>NUCLEOTIDE SEQUENCE [LARGE SCALE GENOMIC DNA]</scope>
    <source>
        <strain evidence="2 3">CGMCC 4.4663</strain>
    </source>
</reference>
<dbReference type="PANTHER" id="PTHR23131:SF4">
    <property type="entry name" value="METALLO-BETA-LACTAMASE SUPERFAMILY POTEIN"/>
    <property type="match status" value="1"/>
</dbReference>
<keyword evidence="3" id="KW-1185">Reference proteome</keyword>
<dbReference type="GO" id="GO:0016787">
    <property type="term" value="F:hydrolase activity"/>
    <property type="evidence" value="ECO:0007669"/>
    <property type="project" value="UniProtKB-KW"/>
</dbReference>
<evidence type="ECO:0000313" key="2">
    <source>
        <dbReference type="EMBL" id="OLF11444.1"/>
    </source>
</evidence>
<name>A0A7Z1B027_9PSEU</name>
<dbReference type="InterPro" id="IPR001279">
    <property type="entry name" value="Metallo-B-lactamas"/>
</dbReference>
<dbReference type="InterPro" id="IPR036866">
    <property type="entry name" value="RibonucZ/Hydroxyglut_hydro"/>
</dbReference>
<comment type="caution">
    <text evidence="2">The sequence shown here is derived from an EMBL/GenBank/DDBJ whole genome shotgun (WGS) entry which is preliminary data.</text>
</comment>
<proteinExistence type="predicted"/>
<evidence type="ECO:0000259" key="1">
    <source>
        <dbReference type="SMART" id="SM00849"/>
    </source>
</evidence>
<gene>
    <name evidence="2" type="ORF">BLA60_10730</name>
</gene>
<dbReference type="AlphaFoldDB" id="A0A7Z1B027"/>
<dbReference type="Gene3D" id="3.60.15.10">
    <property type="entry name" value="Ribonuclease Z/Hydroxyacylglutathione hydrolase-like"/>
    <property type="match status" value="1"/>
</dbReference>
<organism evidence="2 3">
    <name type="scientific">Actinophytocola xinjiangensis</name>
    <dbReference type="NCBI Taxonomy" id="485602"/>
    <lineage>
        <taxon>Bacteria</taxon>
        <taxon>Bacillati</taxon>
        <taxon>Actinomycetota</taxon>
        <taxon>Actinomycetes</taxon>
        <taxon>Pseudonocardiales</taxon>
        <taxon>Pseudonocardiaceae</taxon>
    </lineage>
</organism>
<dbReference type="InterPro" id="IPR036388">
    <property type="entry name" value="WH-like_DNA-bd_sf"/>
</dbReference>
<dbReference type="SUPFAM" id="SSF56281">
    <property type="entry name" value="Metallo-hydrolase/oxidoreductase"/>
    <property type="match status" value="1"/>
</dbReference>
<dbReference type="Proteomes" id="UP000185696">
    <property type="component" value="Unassembled WGS sequence"/>
</dbReference>
<dbReference type="Pfam" id="PF00753">
    <property type="entry name" value="Lactamase_B"/>
    <property type="match status" value="1"/>
</dbReference>
<dbReference type="Gene3D" id="1.10.10.10">
    <property type="entry name" value="Winged helix-like DNA-binding domain superfamily/Winged helix DNA-binding domain"/>
    <property type="match status" value="1"/>
</dbReference>
<accession>A0A7Z1B027</accession>
<dbReference type="InterPro" id="IPR050662">
    <property type="entry name" value="Sec-metab_biosynth-thioest"/>
</dbReference>
<dbReference type="RefSeq" id="WP_075132679.1">
    <property type="nucleotide sequence ID" value="NZ_MSIF01000004.1"/>
</dbReference>
<dbReference type="EMBL" id="MSIF01000004">
    <property type="protein sequence ID" value="OLF11444.1"/>
    <property type="molecule type" value="Genomic_DNA"/>
</dbReference>